<protein>
    <submittedName>
        <fullName evidence="1">Uncharacterized protein</fullName>
    </submittedName>
</protein>
<dbReference type="Proteomes" id="UP000183126">
    <property type="component" value="Chromosome I"/>
</dbReference>
<evidence type="ECO:0000313" key="1">
    <source>
        <dbReference type="EMBL" id="SDS89936.1"/>
    </source>
</evidence>
<gene>
    <name evidence="1" type="ORF">SAMN04490205_4016</name>
</gene>
<accession>A0ABY0UM76</accession>
<reference evidence="1 2" key="1">
    <citation type="submission" date="2016-10" db="EMBL/GenBank/DDBJ databases">
        <authorList>
            <person name="Varghese N."/>
            <person name="Submissions S."/>
        </authorList>
    </citation>
    <scope>NUCLEOTIDE SEQUENCE [LARGE SCALE GENOMIC DNA]</scope>
    <source>
        <strain evidence="1 2">BS3111</strain>
    </source>
</reference>
<name>A0ABY0UM76_9PSED</name>
<dbReference type="EMBL" id="LT629760">
    <property type="protein sequence ID" value="SDS89936.1"/>
    <property type="molecule type" value="Genomic_DNA"/>
</dbReference>
<evidence type="ECO:0000313" key="2">
    <source>
        <dbReference type="Proteomes" id="UP000183126"/>
    </source>
</evidence>
<proteinExistence type="predicted"/>
<sequence>MSTDAEFEAIKSLGRVALPGSNAHLFRLGFAWYGFA</sequence>
<organism evidence="1 2">
    <name type="scientific">Pseudomonas trivialis</name>
    <dbReference type="NCBI Taxonomy" id="200450"/>
    <lineage>
        <taxon>Bacteria</taxon>
        <taxon>Pseudomonadati</taxon>
        <taxon>Pseudomonadota</taxon>
        <taxon>Gammaproteobacteria</taxon>
        <taxon>Pseudomonadales</taxon>
        <taxon>Pseudomonadaceae</taxon>
        <taxon>Pseudomonas</taxon>
    </lineage>
</organism>
<keyword evidence="2" id="KW-1185">Reference proteome</keyword>